<comment type="caution">
    <text evidence="1">The sequence shown here is derived from an EMBL/GenBank/DDBJ whole genome shotgun (WGS) entry which is preliminary data.</text>
</comment>
<dbReference type="RefSeq" id="WP_110041682.1">
    <property type="nucleotide sequence ID" value="NZ_QGTL01000022.1"/>
</dbReference>
<dbReference type="EMBL" id="QGTL01000022">
    <property type="protein sequence ID" value="PWV66958.1"/>
    <property type="molecule type" value="Genomic_DNA"/>
</dbReference>
<dbReference type="AlphaFoldDB" id="A0A317N0T1"/>
<evidence type="ECO:0000313" key="2">
    <source>
        <dbReference type="Proteomes" id="UP000246410"/>
    </source>
</evidence>
<dbReference type="Proteomes" id="UP000246410">
    <property type="component" value="Unassembled WGS sequence"/>
</dbReference>
<keyword evidence="2" id="KW-1185">Reference proteome</keyword>
<reference evidence="1 2" key="1">
    <citation type="submission" date="2018-05" db="EMBL/GenBank/DDBJ databases">
        <title>Genomic Encyclopedia of Type Strains, Phase IV (KMG-IV): sequencing the most valuable type-strain genomes for metagenomic binning, comparative biology and taxonomic classification.</title>
        <authorList>
            <person name="Goeker M."/>
        </authorList>
    </citation>
    <scope>NUCLEOTIDE SEQUENCE [LARGE SCALE GENOMIC DNA]</scope>
    <source>
        <strain evidence="1 2">DSM 44717</strain>
    </source>
</reference>
<organism evidence="1 2">
    <name type="scientific">Nocardia neocaledoniensis</name>
    <dbReference type="NCBI Taxonomy" id="236511"/>
    <lineage>
        <taxon>Bacteria</taxon>
        <taxon>Bacillati</taxon>
        <taxon>Actinomycetota</taxon>
        <taxon>Actinomycetes</taxon>
        <taxon>Mycobacteriales</taxon>
        <taxon>Nocardiaceae</taxon>
        <taxon>Nocardia</taxon>
    </lineage>
</organism>
<gene>
    <name evidence="1" type="ORF">DFR69_12223</name>
</gene>
<protein>
    <recommendedName>
        <fullName evidence="3">PE family protein</fullName>
    </recommendedName>
</protein>
<name>A0A317N0T1_9NOCA</name>
<sequence>MMLDVTPEQLPVIGAQLGTTHAGLSATAGSANGAVVPNLAAMNSADPIQTFCSTILTAYNSTFFAGTTDGIGQLMLGAQALAPASAAFVATDVQSGVTVASVGRNRAI</sequence>
<evidence type="ECO:0008006" key="3">
    <source>
        <dbReference type="Google" id="ProtNLM"/>
    </source>
</evidence>
<proteinExistence type="predicted"/>
<accession>A0A317N0T1</accession>
<evidence type="ECO:0000313" key="1">
    <source>
        <dbReference type="EMBL" id="PWV66958.1"/>
    </source>
</evidence>